<dbReference type="RefSeq" id="XP_003425978.1">
    <property type="nucleotide sequence ID" value="XM_003425930.4"/>
</dbReference>
<evidence type="ECO:0000256" key="1">
    <source>
        <dbReference type="SAM" id="SignalP"/>
    </source>
</evidence>
<sequence length="404" mass="45880">MTRFKAATIFFLAVLCSPINGDIDDKDGGVLTYLKYDPLTRPLNMTAKVFAEAECNDGIVTKKACKMIFESVPMNGAKSGHECRIEFETEKDHQGIAFLRPLATINETVIISYHDIIKSTIQGPFIEEGFRVYSIIDMRTCKFHDARIFYKFTSSEQLLTPETPILTYNDGTFDVFVSGKDICSGGRCKLTFNLKGERIKSPVSYLPDDLATTNVRMFPLTQASSPRNFYVTTQNRQNKTHEKLLFASPDGNVQEVMNFDVEGPLLNIDSFYDKFTFCYQVKADVSKVKCRQYDSENKKKLEVTLNLVENERQIRVHNLPEGGFLHLTTQCARCDKHNDYRLTRIQQNGQIGKPTAIDKLNCPKPHNRPGDVSEIFFGKDNQVCVRKSCDGFEFLDVVAKCLKL</sequence>
<accession>A0A7M7GDS7</accession>
<feature type="chain" id="PRO_5029767177" evidence="1">
    <location>
        <begin position="22"/>
        <end position="404"/>
    </location>
</feature>
<dbReference type="AlphaFoldDB" id="A0A7M7GDS7"/>
<evidence type="ECO:0000313" key="2">
    <source>
        <dbReference type="EnsemblMetazoa" id="XP_003425978"/>
    </source>
</evidence>
<dbReference type="InParanoid" id="A0A7M7GDS7"/>
<reference evidence="2" key="1">
    <citation type="submission" date="2021-01" db="UniProtKB">
        <authorList>
            <consortium name="EnsemblMetazoa"/>
        </authorList>
    </citation>
    <scope>IDENTIFICATION</scope>
</reference>
<evidence type="ECO:0000313" key="3">
    <source>
        <dbReference type="Proteomes" id="UP000002358"/>
    </source>
</evidence>
<protein>
    <submittedName>
        <fullName evidence="2">Uncharacterized protein</fullName>
    </submittedName>
</protein>
<dbReference type="EnsemblMetazoa" id="XM_003425930">
    <property type="protein sequence ID" value="XP_003425978"/>
    <property type="gene ID" value="LOC100680038"/>
</dbReference>
<name>A0A7M7GDS7_NASVI</name>
<feature type="signal peptide" evidence="1">
    <location>
        <begin position="1"/>
        <end position="21"/>
    </location>
</feature>
<keyword evidence="1" id="KW-0732">Signal</keyword>
<dbReference type="Proteomes" id="UP000002358">
    <property type="component" value="Chromosome 2"/>
</dbReference>
<organism evidence="2 3">
    <name type="scientific">Nasonia vitripennis</name>
    <name type="common">Parasitic wasp</name>
    <dbReference type="NCBI Taxonomy" id="7425"/>
    <lineage>
        <taxon>Eukaryota</taxon>
        <taxon>Metazoa</taxon>
        <taxon>Ecdysozoa</taxon>
        <taxon>Arthropoda</taxon>
        <taxon>Hexapoda</taxon>
        <taxon>Insecta</taxon>
        <taxon>Pterygota</taxon>
        <taxon>Neoptera</taxon>
        <taxon>Endopterygota</taxon>
        <taxon>Hymenoptera</taxon>
        <taxon>Apocrita</taxon>
        <taxon>Proctotrupomorpha</taxon>
        <taxon>Chalcidoidea</taxon>
        <taxon>Pteromalidae</taxon>
        <taxon>Pteromalinae</taxon>
        <taxon>Nasonia</taxon>
    </lineage>
</organism>
<dbReference type="KEGG" id="nvi:100680038"/>
<dbReference type="GeneID" id="100680038"/>
<keyword evidence="3" id="KW-1185">Reference proteome</keyword>
<proteinExistence type="predicted"/>